<feature type="compositionally biased region" description="Low complexity" evidence="1">
    <location>
        <begin position="384"/>
        <end position="393"/>
    </location>
</feature>
<dbReference type="AlphaFoldDB" id="A0ABD3SSH6"/>
<keyword evidence="3" id="KW-1185">Reference proteome</keyword>
<dbReference type="Proteomes" id="UP001530377">
    <property type="component" value="Unassembled WGS sequence"/>
</dbReference>
<accession>A0ABD3SSH6</accession>
<evidence type="ECO:0000313" key="3">
    <source>
        <dbReference type="Proteomes" id="UP001530377"/>
    </source>
</evidence>
<protein>
    <submittedName>
        <fullName evidence="2">Uncharacterized protein</fullName>
    </submittedName>
</protein>
<dbReference type="EMBL" id="JALLPB020000002">
    <property type="protein sequence ID" value="KAL3827570.1"/>
    <property type="molecule type" value="Genomic_DNA"/>
</dbReference>
<comment type="caution">
    <text evidence="2">The sequence shown here is derived from an EMBL/GenBank/DDBJ whole genome shotgun (WGS) entry which is preliminary data.</text>
</comment>
<organism evidence="2 3">
    <name type="scientific">Cyclostephanos tholiformis</name>
    <dbReference type="NCBI Taxonomy" id="382380"/>
    <lineage>
        <taxon>Eukaryota</taxon>
        <taxon>Sar</taxon>
        <taxon>Stramenopiles</taxon>
        <taxon>Ochrophyta</taxon>
        <taxon>Bacillariophyta</taxon>
        <taxon>Coscinodiscophyceae</taxon>
        <taxon>Thalassiosirophycidae</taxon>
        <taxon>Stephanodiscales</taxon>
        <taxon>Stephanodiscaceae</taxon>
        <taxon>Cyclostephanos</taxon>
    </lineage>
</organism>
<sequence>MVRGILQFFRKGHAISQSGLGLHSLFAKSFSPHYARRFHRSQSQHQQFQTRFGIVKQSISDGNLQYDNIPSLNSSSPSSDNAITKPIVAVDMTSINEAQLLLACRSWLLRKHKLEWKEKKRRVEAAASPLNNEGYFWPDPNDLLYLREDPDPYNLNYNETYCEYYGFKRNGVRFLTSRDTTYNGKNYYETAPPIGERASISDNPFSTNPVYPSDEHTRRSNAKLRLWSNATWKQEWYNRRWRGKVATYPQKLEKKQNLLLHGISNEVIESPSFDLMSEEEVTEAIITHLISNHRKSESRKNNKDRRQIERDSFREWREQVKQESRNVPINQTLSITMKEISRKVSPPSNNDFLSFTPSVNTMTKLKKKRSEKSRRAFQARLVNSKAATSTSKKVSLRRKSYPGVDNGRGNGKDEYLFGRSISPVQALLHIDTALDLNRIPSPIDVEIILKPGRLGRRRDTLRRILSECYDLRGRCVPALAGGSSEKLFVTKCTIDDLGAFVLSNLRQAS</sequence>
<proteinExistence type="predicted"/>
<name>A0ABD3SSH6_9STRA</name>
<evidence type="ECO:0000313" key="2">
    <source>
        <dbReference type="EMBL" id="KAL3827570.1"/>
    </source>
</evidence>
<gene>
    <name evidence="2" type="ORF">ACHAXA_002067</name>
</gene>
<evidence type="ECO:0000256" key="1">
    <source>
        <dbReference type="SAM" id="MobiDB-lite"/>
    </source>
</evidence>
<feature type="region of interest" description="Disordered" evidence="1">
    <location>
        <begin position="382"/>
        <end position="407"/>
    </location>
</feature>
<reference evidence="2 3" key="1">
    <citation type="submission" date="2024-10" db="EMBL/GenBank/DDBJ databases">
        <title>Updated reference genomes for cyclostephanoid diatoms.</title>
        <authorList>
            <person name="Roberts W.R."/>
            <person name="Alverson A.J."/>
        </authorList>
    </citation>
    <scope>NUCLEOTIDE SEQUENCE [LARGE SCALE GENOMIC DNA]</scope>
    <source>
        <strain evidence="2 3">AJA228-03</strain>
    </source>
</reference>